<dbReference type="InterPro" id="IPR041694">
    <property type="entry name" value="ADH_N_2"/>
</dbReference>
<dbReference type="Gene3D" id="3.40.50.720">
    <property type="entry name" value="NAD(P)-binding Rossmann-like Domain"/>
    <property type="match status" value="1"/>
</dbReference>
<dbReference type="PANTHER" id="PTHR43205">
    <property type="entry name" value="PROSTAGLANDIN REDUCTASE"/>
    <property type="match status" value="1"/>
</dbReference>
<dbReference type="InterPro" id="IPR013149">
    <property type="entry name" value="ADH-like_C"/>
</dbReference>
<dbReference type="STRING" id="655863.F0X8Z7"/>
<name>F0X8Z7_GROCL</name>
<organism evidence="6">
    <name type="scientific">Grosmannia clavigera (strain kw1407 / UAMH 11150)</name>
    <name type="common">Blue stain fungus</name>
    <name type="synonym">Graphiocladiella clavigera</name>
    <dbReference type="NCBI Taxonomy" id="655863"/>
    <lineage>
        <taxon>Eukaryota</taxon>
        <taxon>Fungi</taxon>
        <taxon>Dikarya</taxon>
        <taxon>Ascomycota</taxon>
        <taxon>Pezizomycotina</taxon>
        <taxon>Sordariomycetes</taxon>
        <taxon>Sordariomycetidae</taxon>
        <taxon>Ophiostomatales</taxon>
        <taxon>Ophiostomataceae</taxon>
        <taxon>Leptographium</taxon>
    </lineage>
</organism>
<dbReference type="InterPro" id="IPR036291">
    <property type="entry name" value="NAD(P)-bd_dom_sf"/>
</dbReference>
<dbReference type="GeneID" id="25976531"/>
<protein>
    <recommendedName>
        <fullName evidence="2">Dehydrogenase FUB6</fullName>
    </recommendedName>
    <alternativeName>
        <fullName evidence="3">Fusaric acid biosynthesis protein 6</fullName>
    </alternativeName>
</protein>
<dbReference type="Gene3D" id="3.90.180.10">
    <property type="entry name" value="Medium-chain alcohol dehydrogenases, catalytic domain"/>
    <property type="match status" value="1"/>
</dbReference>
<evidence type="ECO:0000313" key="5">
    <source>
        <dbReference type="EMBL" id="EFX05362.1"/>
    </source>
</evidence>
<dbReference type="CDD" id="cd05288">
    <property type="entry name" value="PGDH"/>
    <property type="match status" value="1"/>
</dbReference>
<dbReference type="PANTHER" id="PTHR43205:SF42">
    <property type="entry name" value="ALCOHOL DEHYDROGENASE, ZINC-CONTAINING (AFU_ORTHOLOGUE AFUA_7G04530)"/>
    <property type="match status" value="1"/>
</dbReference>
<dbReference type="SUPFAM" id="SSF50129">
    <property type="entry name" value="GroES-like"/>
    <property type="match status" value="1"/>
</dbReference>
<feature type="domain" description="Enoyl reductase (ER)" evidence="4">
    <location>
        <begin position="21"/>
        <end position="344"/>
    </location>
</feature>
<evidence type="ECO:0000256" key="1">
    <source>
        <dbReference type="ARBA" id="ARBA00023002"/>
    </source>
</evidence>
<dbReference type="EMBL" id="GL629735">
    <property type="protein sequence ID" value="EFX05362.1"/>
    <property type="molecule type" value="Genomic_DNA"/>
</dbReference>
<keyword evidence="1" id="KW-0560">Oxidoreductase</keyword>
<gene>
    <name evidence="5" type="ORF">CMQ_3431</name>
</gene>
<dbReference type="RefSeq" id="XP_014174844.1">
    <property type="nucleotide sequence ID" value="XM_014319369.1"/>
</dbReference>
<dbReference type="eggNOG" id="KOG1196">
    <property type="taxonomic scope" value="Eukaryota"/>
</dbReference>
<dbReference type="HOGENOM" id="CLU_026673_29_2_1"/>
<dbReference type="Pfam" id="PF16884">
    <property type="entry name" value="ADH_N_2"/>
    <property type="match status" value="1"/>
</dbReference>
<evidence type="ECO:0000256" key="2">
    <source>
        <dbReference type="ARBA" id="ARBA00069006"/>
    </source>
</evidence>
<dbReference type="SMART" id="SM00829">
    <property type="entry name" value="PKS_ER"/>
    <property type="match status" value="1"/>
</dbReference>
<dbReference type="FunCoup" id="F0X8Z7">
    <property type="interactions" value="334"/>
</dbReference>
<accession>F0X8Z7</accession>
<evidence type="ECO:0000313" key="6">
    <source>
        <dbReference type="Proteomes" id="UP000007796"/>
    </source>
</evidence>
<dbReference type="InterPro" id="IPR020843">
    <property type="entry name" value="ER"/>
</dbReference>
<dbReference type="FunFam" id="3.40.50.720:FF:000121">
    <property type="entry name" value="Prostaglandin reductase 2"/>
    <property type="match status" value="1"/>
</dbReference>
<dbReference type="InParanoid" id="F0X8Z7"/>
<evidence type="ECO:0000256" key="3">
    <source>
        <dbReference type="ARBA" id="ARBA00083301"/>
    </source>
</evidence>
<reference evidence="5 6" key="1">
    <citation type="journal article" date="2011" name="Proc. Natl. Acad. Sci. U.S.A.">
        <title>Genome and transcriptome analyses of the mountain pine beetle-fungal symbiont Grosmannia clavigera, a lodgepole pine pathogen.</title>
        <authorList>
            <person name="DiGuistini S."/>
            <person name="Wang Y."/>
            <person name="Liao N.Y."/>
            <person name="Taylor G."/>
            <person name="Tanguay P."/>
            <person name="Feau N."/>
            <person name="Henrissat B."/>
            <person name="Chan S.K."/>
            <person name="Hesse-Orce U."/>
            <person name="Alamouti S.M."/>
            <person name="Tsui C.K.M."/>
            <person name="Docking R.T."/>
            <person name="Levasseur A."/>
            <person name="Haridas S."/>
            <person name="Robertson G."/>
            <person name="Birol I."/>
            <person name="Holt R.A."/>
            <person name="Marra M.A."/>
            <person name="Hamelin R.C."/>
            <person name="Hirst M."/>
            <person name="Jones S.J.M."/>
            <person name="Bohlmann J."/>
            <person name="Breuil C."/>
        </authorList>
    </citation>
    <scope>NUCLEOTIDE SEQUENCE [LARGE SCALE GENOMIC DNA]</scope>
    <source>
        <strain evidence="6">kw1407 / UAMH 11150</strain>
    </source>
</reference>
<evidence type="ECO:0000259" key="4">
    <source>
        <dbReference type="SMART" id="SM00829"/>
    </source>
</evidence>
<dbReference type="Pfam" id="PF00107">
    <property type="entry name" value="ADH_zinc_N"/>
    <property type="match status" value="1"/>
</dbReference>
<dbReference type="OrthoDB" id="809632at2759"/>
<proteinExistence type="predicted"/>
<dbReference type="InterPro" id="IPR045010">
    <property type="entry name" value="MDR_fam"/>
</dbReference>
<dbReference type="GO" id="GO:0016628">
    <property type="term" value="F:oxidoreductase activity, acting on the CH-CH group of donors, NAD or NADP as acceptor"/>
    <property type="evidence" value="ECO:0007669"/>
    <property type="project" value="InterPro"/>
</dbReference>
<sequence length="356" mass="38413">MSREITTVVLAERPKTVVVPGETFRVEKVAAPTEADLKDGQLLLETLYVSLDPAMRGWLSTERSYIPPVAIGAIMRAGAICRVLATRSAKAAVGDIVTSFSGWTEVAVAEEATVNNLFAALPAEARSQLSMTDLMGTLGMTGLTAYFGLDKIAGPFKPTDTVVVSGAAGATGSIVAQIAKLKGAKRVIGIAGSEEKVRWLEDDLKLDVGLNYKDPDFAKKLRDAVPDFIDVYWDNVGGEILDLALSLAAPHSRYVMCGGISQYNSGNVQGPKNILKVVTQRIKLQGFIVMDYATEYERALKDLAQWLLEGKLKRSETILTGGLEVADRALLDLFEGKNKGKLLLEVKNPKDEAARL</sequence>
<dbReference type="SUPFAM" id="SSF51735">
    <property type="entry name" value="NAD(P)-binding Rossmann-fold domains"/>
    <property type="match status" value="1"/>
</dbReference>
<dbReference type="AlphaFoldDB" id="F0X8Z7"/>
<dbReference type="Proteomes" id="UP000007796">
    <property type="component" value="Unassembled WGS sequence"/>
</dbReference>
<dbReference type="InterPro" id="IPR011032">
    <property type="entry name" value="GroES-like_sf"/>
</dbReference>
<keyword evidence="6" id="KW-1185">Reference proteome</keyword>